<dbReference type="PANTHER" id="PTHR30445:SF9">
    <property type="match status" value="1"/>
</dbReference>
<feature type="transmembrane region" description="Helical" evidence="9">
    <location>
        <begin position="382"/>
        <end position="399"/>
    </location>
</feature>
<comment type="caution">
    <text evidence="11">The sequence shown here is derived from an EMBL/GenBank/DDBJ whole genome shotgun (WGS) entry which is preliminary data.</text>
</comment>
<keyword evidence="4" id="KW-1003">Cell membrane</keyword>
<feature type="transmembrane region" description="Helical" evidence="9">
    <location>
        <begin position="12"/>
        <end position="32"/>
    </location>
</feature>
<evidence type="ECO:0000256" key="2">
    <source>
        <dbReference type="ARBA" id="ARBA00009854"/>
    </source>
</evidence>
<dbReference type="InterPro" id="IPR022457">
    <property type="entry name" value="Asp_Ala_antiprt"/>
</dbReference>
<dbReference type="Gene3D" id="3.30.70.1450">
    <property type="entry name" value="Regulator of K+ conductance, C-terminal domain"/>
    <property type="match status" value="1"/>
</dbReference>
<comment type="subcellular location">
    <subcellularLocation>
        <location evidence="1">Cell membrane</location>
        <topology evidence="1">Multi-pass membrane protein</topology>
    </subcellularLocation>
</comment>
<accession>A0A419NB75</accession>
<dbReference type="EMBL" id="RAHH01000008">
    <property type="protein sequence ID" value="RJT45135.1"/>
    <property type="molecule type" value="Genomic_DNA"/>
</dbReference>
<dbReference type="Pfam" id="PF06826">
    <property type="entry name" value="Asp-Al_Ex"/>
    <property type="match status" value="2"/>
</dbReference>
<dbReference type="GO" id="GO:0008324">
    <property type="term" value="F:monoatomic cation transmembrane transporter activity"/>
    <property type="evidence" value="ECO:0007669"/>
    <property type="project" value="InterPro"/>
</dbReference>
<evidence type="ECO:0000256" key="9">
    <source>
        <dbReference type="SAM" id="Phobius"/>
    </source>
</evidence>
<evidence type="ECO:0000256" key="6">
    <source>
        <dbReference type="ARBA" id="ARBA00022737"/>
    </source>
</evidence>
<name>A0A419NB75_9GAMM</name>
<proteinExistence type="inferred from homology"/>
<feature type="transmembrane region" description="Helical" evidence="9">
    <location>
        <begin position="450"/>
        <end position="472"/>
    </location>
</feature>
<comment type="similarity">
    <text evidence="2">Belongs to the AAE transporter (TC 2.A.81) family.</text>
</comment>
<evidence type="ECO:0000256" key="7">
    <source>
        <dbReference type="ARBA" id="ARBA00022989"/>
    </source>
</evidence>
<dbReference type="InterPro" id="IPR050144">
    <property type="entry name" value="AAE_transporter"/>
</dbReference>
<dbReference type="Proteomes" id="UP000284908">
    <property type="component" value="Unassembled WGS sequence"/>
</dbReference>
<feature type="transmembrane region" description="Helical" evidence="9">
    <location>
        <begin position="65"/>
        <end position="86"/>
    </location>
</feature>
<keyword evidence="8 9" id="KW-0472">Membrane</keyword>
<keyword evidence="5 9" id="KW-0812">Transmembrane</keyword>
<evidence type="ECO:0000256" key="5">
    <source>
        <dbReference type="ARBA" id="ARBA00022692"/>
    </source>
</evidence>
<evidence type="ECO:0000313" key="12">
    <source>
        <dbReference type="Proteomes" id="UP000284908"/>
    </source>
</evidence>
<dbReference type="InterPro" id="IPR036721">
    <property type="entry name" value="RCK_C_sf"/>
</dbReference>
<dbReference type="PANTHER" id="PTHR30445">
    <property type="entry name" value="K(+)_H(+) ANTIPORTER SUBUNIT KHTT"/>
    <property type="match status" value="1"/>
</dbReference>
<evidence type="ECO:0000259" key="10">
    <source>
        <dbReference type="PROSITE" id="PS51202"/>
    </source>
</evidence>
<dbReference type="GO" id="GO:0005886">
    <property type="term" value="C:plasma membrane"/>
    <property type="evidence" value="ECO:0007669"/>
    <property type="project" value="UniProtKB-SubCell"/>
</dbReference>
<dbReference type="GO" id="GO:0006813">
    <property type="term" value="P:potassium ion transport"/>
    <property type="evidence" value="ECO:0007669"/>
    <property type="project" value="InterPro"/>
</dbReference>
<dbReference type="NCBIfam" id="TIGR03802">
    <property type="entry name" value="Asp_Ala_antiprt"/>
    <property type="match status" value="1"/>
</dbReference>
<dbReference type="SUPFAM" id="SSF116726">
    <property type="entry name" value="TrkA C-terminal domain-like"/>
    <property type="match status" value="2"/>
</dbReference>
<dbReference type="AlphaFoldDB" id="A0A419NB75"/>
<evidence type="ECO:0000256" key="3">
    <source>
        <dbReference type="ARBA" id="ARBA00022448"/>
    </source>
</evidence>
<sequence>MSGTLISFITQTLQTVPGLAIFLALTLGYAIGQIRLGPIQLGGVCGTLIAALLIGQLNIPVDADIKNIFFMLFIFALGYSGGPQFFANLNAKNIQLGLFCLIEVVVVLGLVLTATVVMHLDPGTAAGMMAGAATESAVVGTATDAISRLDLPASEIIRLQGNVVTAYSITYICGLITIVIVTSQIFPLLLRTNLRVDAEKLWVEMGGQIDTEGISALPTVVGRVYRLEAGAGKTVADLQQRLEQGSSIVRVQRHGRTLALSPSLRLRRNDQVLLVGYRGTVIEMARILGSEVADTNSLTAALDTYHVILLEPTMANRELRDLELPTGVHVAAVLRGDAMLPALPATRLQVHDVLQIYDTNPGRAPMAAPVLSKIGKMMPDKLASNLAIVGLVIALGTWLGSFKLNIGGIDFSAGTGGGVLIVGLVMGWYHARRADLHSVNADALTLLKDLGLAGFIAGVGLSSGPQALSLIMQYGITLPLLGVAIAIIPASVSLVVGHFWLKLRAPVLLGAIAGQQCSTPALSAIQNACGNSTPLLGYTITYAISNVVLPLMGPLIVGLASSLQPL</sequence>
<protein>
    <submittedName>
        <fullName evidence="11">Aspartate-alanine antiporter</fullName>
    </submittedName>
</protein>
<keyword evidence="7 9" id="KW-1133">Transmembrane helix</keyword>
<evidence type="ECO:0000313" key="11">
    <source>
        <dbReference type="EMBL" id="RJT45135.1"/>
    </source>
</evidence>
<evidence type="ECO:0000256" key="8">
    <source>
        <dbReference type="ARBA" id="ARBA00023136"/>
    </source>
</evidence>
<dbReference type="RefSeq" id="WP_120132369.1">
    <property type="nucleotide sequence ID" value="NZ_RAHH01000008.1"/>
</dbReference>
<dbReference type="PROSITE" id="PS51202">
    <property type="entry name" value="RCK_C"/>
    <property type="match status" value="1"/>
</dbReference>
<feature type="domain" description="RCK C-terminal" evidence="10">
    <location>
        <begin position="207"/>
        <end position="290"/>
    </location>
</feature>
<feature type="transmembrane region" description="Helical" evidence="9">
    <location>
        <begin position="39"/>
        <end position="59"/>
    </location>
</feature>
<feature type="transmembrane region" description="Helical" evidence="9">
    <location>
        <begin position="169"/>
        <end position="190"/>
    </location>
</feature>
<keyword evidence="6" id="KW-0677">Repeat</keyword>
<keyword evidence="12" id="KW-1185">Reference proteome</keyword>
<gene>
    <name evidence="11" type="primary">aspT</name>
    <name evidence="11" type="ORF">D6C13_08600</name>
</gene>
<feature type="transmembrane region" description="Helical" evidence="9">
    <location>
        <begin position="478"/>
        <end position="501"/>
    </location>
</feature>
<keyword evidence="3" id="KW-0813">Transport</keyword>
<evidence type="ECO:0000256" key="4">
    <source>
        <dbReference type="ARBA" id="ARBA00022475"/>
    </source>
</evidence>
<dbReference type="NCBIfam" id="TIGR01625">
    <property type="entry name" value="YidE_YbjL_dupl"/>
    <property type="match status" value="1"/>
</dbReference>
<dbReference type="OrthoDB" id="5166626at2"/>
<reference evidence="11 12" key="1">
    <citation type="submission" date="2018-09" db="EMBL/GenBank/DDBJ databases">
        <authorList>
            <person name="Le Fleche-Mateos A."/>
        </authorList>
    </citation>
    <scope>NUCLEOTIDE SEQUENCE [LARGE SCALE GENOMIC DNA]</scope>
    <source>
        <strain evidence="11 12">DSM 27399</strain>
    </source>
</reference>
<feature type="transmembrane region" description="Helical" evidence="9">
    <location>
        <begin position="411"/>
        <end position="429"/>
    </location>
</feature>
<organism evidence="11 12">
    <name type="scientific">Rahnella woolbedingensis</name>
    <dbReference type="NCBI Taxonomy" id="1510574"/>
    <lineage>
        <taxon>Bacteria</taxon>
        <taxon>Pseudomonadati</taxon>
        <taxon>Pseudomonadota</taxon>
        <taxon>Gammaproteobacteria</taxon>
        <taxon>Enterobacterales</taxon>
        <taxon>Yersiniaceae</taxon>
        <taxon>Rahnella</taxon>
    </lineage>
</organism>
<evidence type="ECO:0000256" key="1">
    <source>
        <dbReference type="ARBA" id="ARBA00004651"/>
    </source>
</evidence>
<dbReference type="InterPro" id="IPR006037">
    <property type="entry name" value="RCK_C"/>
</dbReference>
<dbReference type="InterPro" id="IPR006512">
    <property type="entry name" value="YidE_YbjL"/>
</dbReference>
<feature type="transmembrane region" description="Helical" evidence="9">
    <location>
        <begin position="98"/>
        <end position="120"/>
    </location>
</feature>
<dbReference type="Pfam" id="PF02080">
    <property type="entry name" value="TrkA_C"/>
    <property type="match status" value="1"/>
</dbReference>